<dbReference type="CDD" id="cd04485">
    <property type="entry name" value="DnaE_OBF"/>
    <property type="match status" value="1"/>
</dbReference>
<dbReference type="Pfam" id="PF14579">
    <property type="entry name" value="HHH_6"/>
    <property type="match status" value="1"/>
</dbReference>
<feature type="domain" description="OB" evidence="3">
    <location>
        <begin position="171"/>
        <end position="246"/>
    </location>
</feature>
<dbReference type="GO" id="GO:0006260">
    <property type="term" value="P:DNA replication"/>
    <property type="evidence" value="ECO:0007669"/>
    <property type="project" value="InterPro"/>
</dbReference>
<accession>A0A1D8UYA7</accession>
<feature type="domain" description="DNA polymerase helix-hairpin-helix motif" evidence="4">
    <location>
        <begin position="44"/>
        <end position="82"/>
    </location>
</feature>
<dbReference type="PANTHER" id="PTHR32294:SF4">
    <property type="entry name" value="ERROR-PRONE DNA POLYMERASE"/>
    <property type="match status" value="1"/>
</dbReference>
<dbReference type="AlphaFoldDB" id="A0A1D8UYA7"/>
<dbReference type="InterPro" id="IPR012340">
    <property type="entry name" value="NA-bd_OB-fold"/>
</dbReference>
<reference evidence="5 6" key="1">
    <citation type="journal article" date="2016" name="Microb. Cell Fact.">
        <title>Dissection of exopolysaccharide biosynthesis in Kozakia baliensis.</title>
        <authorList>
            <person name="Brandt J.U."/>
            <person name="Jakob F."/>
            <person name="Behr J."/>
            <person name="Geissler A.J."/>
            <person name="Vogel R.F."/>
        </authorList>
    </citation>
    <scope>NUCLEOTIDE SEQUENCE [LARGE SCALE GENOMIC DNA]</scope>
    <source>
        <strain evidence="5 6">DSM 14400</strain>
        <plasmid evidence="6">Plasmid pkb14400_2</plasmid>
    </source>
</reference>
<dbReference type="GO" id="GO:0003676">
    <property type="term" value="F:nucleic acid binding"/>
    <property type="evidence" value="ECO:0007669"/>
    <property type="project" value="InterPro"/>
</dbReference>
<keyword evidence="5" id="KW-0614">Plasmid</keyword>
<name>A0A1D8UYA7_9PROT</name>
<dbReference type="PANTHER" id="PTHR32294">
    <property type="entry name" value="DNA POLYMERASE III SUBUNIT ALPHA"/>
    <property type="match status" value="1"/>
</dbReference>
<comment type="similarity">
    <text evidence="1">Belongs to the DNA polymerase type-C family. DnaE2 subfamily.</text>
</comment>
<evidence type="ECO:0000256" key="1">
    <source>
        <dbReference type="ARBA" id="ARBA00007391"/>
    </source>
</evidence>
<evidence type="ECO:0000259" key="3">
    <source>
        <dbReference type="Pfam" id="PF01336"/>
    </source>
</evidence>
<sequence>MITPALTVSNYRRQRVRRRARIGIKVQDLTTACANPAPLAHNRMPLYDSIEDVWRRADVPVSSLERLAEADAFRSLDLDRRAALWAIKGLAPSVLPLFAAAERFANRIESEFNEPSFPLAPMSEGADVVEDYGTTGLTLRRHPVSFLRDALTRRGVIACADLTRTRDGQRVRLGGLVLMRQRPGTAKGVMFMTIEDETGIANLIFWKDRIEAQRPIVIAAGMIGVTGILQCEGEVIHVIAKEVEDLTPLLARVGQAGMARQERAAGNERTIAVKARDFR</sequence>
<geneLocation type="plasmid" evidence="6">
    <name>pkb14400_2</name>
</geneLocation>
<dbReference type="EMBL" id="CP014676">
    <property type="protein sequence ID" value="AOX18635.1"/>
    <property type="molecule type" value="Genomic_DNA"/>
</dbReference>
<dbReference type="GO" id="GO:0008408">
    <property type="term" value="F:3'-5' exonuclease activity"/>
    <property type="evidence" value="ECO:0007669"/>
    <property type="project" value="InterPro"/>
</dbReference>
<dbReference type="InterPro" id="IPR004365">
    <property type="entry name" value="NA-bd_OB_tRNA"/>
</dbReference>
<gene>
    <name evidence="5" type="ORF">A0U89_15090</name>
</gene>
<keyword evidence="6" id="KW-1185">Reference proteome</keyword>
<dbReference type="KEGG" id="kba:A0U89_15090"/>
<evidence type="ECO:0000259" key="4">
    <source>
        <dbReference type="Pfam" id="PF14579"/>
    </source>
</evidence>
<evidence type="ECO:0000256" key="2">
    <source>
        <dbReference type="ARBA" id="ARBA00017273"/>
    </source>
</evidence>
<dbReference type="Gene3D" id="2.40.50.140">
    <property type="entry name" value="Nucleic acid-binding proteins"/>
    <property type="match status" value="1"/>
</dbReference>
<evidence type="ECO:0000313" key="6">
    <source>
        <dbReference type="Proteomes" id="UP000179145"/>
    </source>
</evidence>
<proteinExistence type="inferred from homology"/>
<dbReference type="Proteomes" id="UP000179145">
    <property type="component" value="Plasmid pKB14400_2"/>
</dbReference>
<dbReference type="InterPro" id="IPR029460">
    <property type="entry name" value="DNAPol_HHH"/>
</dbReference>
<protein>
    <recommendedName>
        <fullName evidence="2">Error-prone DNA polymerase</fullName>
    </recommendedName>
</protein>
<organism evidence="5 6">
    <name type="scientific">Kozakia baliensis</name>
    <dbReference type="NCBI Taxonomy" id="153496"/>
    <lineage>
        <taxon>Bacteria</taxon>
        <taxon>Pseudomonadati</taxon>
        <taxon>Pseudomonadota</taxon>
        <taxon>Alphaproteobacteria</taxon>
        <taxon>Acetobacterales</taxon>
        <taxon>Acetobacteraceae</taxon>
        <taxon>Kozakia</taxon>
    </lineage>
</organism>
<dbReference type="Pfam" id="PF01336">
    <property type="entry name" value="tRNA_anti-codon"/>
    <property type="match status" value="1"/>
</dbReference>
<dbReference type="InterPro" id="IPR004805">
    <property type="entry name" value="DnaE2/DnaE/PolC"/>
</dbReference>
<evidence type="ECO:0000313" key="5">
    <source>
        <dbReference type="EMBL" id="AOX18635.1"/>
    </source>
</evidence>